<evidence type="ECO:0000256" key="6">
    <source>
        <dbReference type="ARBA" id="ARBA00023136"/>
    </source>
</evidence>
<feature type="transmembrane region" description="Helical" evidence="9">
    <location>
        <begin position="248"/>
        <end position="269"/>
    </location>
</feature>
<evidence type="ECO:0000256" key="10">
    <source>
        <dbReference type="SAM" id="SignalP"/>
    </source>
</evidence>
<dbReference type="Pfam" id="PF22705">
    <property type="entry name" value="C2-set_3"/>
    <property type="match status" value="1"/>
</dbReference>
<dbReference type="CDD" id="cd05713">
    <property type="entry name" value="IgV_MOG_like"/>
    <property type="match status" value="1"/>
</dbReference>
<name>H0W082_CAVPO</name>
<feature type="domain" description="B30.2/SPRY" evidence="11">
    <location>
        <begin position="313"/>
        <end position="512"/>
    </location>
</feature>
<proteinExistence type="inferred from homology"/>
<feature type="compositionally biased region" description="Basic and acidic residues" evidence="8">
    <location>
        <begin position="354"/>
        <end position="364"/>
    </location>
</feature>
<dbReference type="PRINTS" id="PR01407">
    <property type="entry name" value="BUTYPHLNCDUF"/>
</dbReference>
<dbReference type="GO" id="GO:0001817">
    <property type="term" value="P:regulation of cytokine production"/>
    <property type="evidence" value="ECO:0007669"/>
    <property type="project" value="TreeGrafter"/>
</dbReference>
<dbReference type="InterPro" id="IPR053896">
    <property type="entry name" value="BTN3A2-like_Ig-C"/>
</dbReference>
<reference evidence="14" key="1">
    <citation type="journal article" date="2011" name="Nature">
        <title>A high-resolution map of human evolutionary constraint using 29 mammals.</title>
        <authorList>
            <person name="Lindblad-Toh K."/>
            <person name="Garber M."/>
            <person name="Zuk O."/>
            <person name="Lin M.F."/>
            <person name="Parker B.J."/>
            <person name="Washietl S."/>
            <person name="Kheradpour P."/>
            <person name="Ernst J."/>
            <person name="Jordan G."/>
            <person name="Mauceli E."/>
            <person name="Ward L.D."/>
            <person name="Lowe C.B."/>
            <person name="Holloway A.K."/>
            <person name="Clamp M."/>
            <person name="Gnerre S."/>
            <person name="Alfoldi J."/>
            <person name="Beal K."/>
            <person name="Chang J."/>
            <person name="Clawson H."/>
            <person name="Cuff J."/>
            <person name="Di Palma F."/>
            <person name="Fitzgerald S."/>
            <person name="Flicek P."/>
            <person name="Guttman M."/>
            <person name="Hubisz M.J."/>
            <person name="Jaffe D.B."/>
            <person name="Jungreis I."/>
            <person name="Kent W.J."/>
            <person name="Kostka D."/>
            <person name="Lara M."/>
            <person name="Martins A.L."/>
            <person name="Massingham T."/>
            <person name="Moltke I."/>
            <person name="Raney B.J."/>
            <person name="Rasmussen M.D."/>
            <person name="Robinson J."/>
            <person name="Stark A."/>
            <person name="Vilella A.J."/>
            <person name="Wen J."/>
            <person name="Xie X."/>
            <person name="Zody M.C."/>
            <person name="Baldwin J."/>
            <person name="Bloom T."/>
            <person name="Chin C.W."/>
            <person name="Heiman D."/>
            <person name="Nicol R."/>
            <person name="Nusbaum C."/>
            <person name="Young S."/>
            <person name="Wilkinson J."/>
            <person name="Worley K.C."/>
            <person name="Kovar C.L."/>
            <person name="Muzny D.M."/>
            <person name="Gibbs R.A."/>
            <person name="Cree A."/>
            <person name="Dihn H.H."/>
            <person name="Fowler G."/>
            <person name="Jhangiani S."/>
            <person name="Joshi V."/>
            <person name="Lee S."/>
            <person name="Lewis L.R."/>
            <person name="Nazareth L.V."/>
            <person name="Okwuonu G."/>
            <person name="Santibanez J."/>
            <person name="Warren W.C."/>
            <person name="Mardis E.R."/>
            <person name="Weinstock G.M."/>
            <person name="Wilson R.K."/>
            <person name="Delehaunty K."/>
            <person name="Dooling D."/>
            <person name="Fronik C."/>
            <person name="Fulton L."/>
            <person name="Fulton B."/>
            <person name="Graves T."/>
            <person name="Minx P."/>
            <person name="Sodergren E."/>
            <person name="Birney E."/>
            <person name="Margulies E.H."/>
            <person name="Herrero J."/>
            <person name="Green E.D."/>
            <person name="Haussler D."/>
            <person name="Siepel A."/>
            <person name="Goldman N."/>
            <person name="Pollard K.S."/>
            <person name="Pedersen J.S."/>
            <person name="Lander E.S."/>
            <person name="Kellis M."/>
        </authorList>
    </citation>
    <scope>NUCLEOTIDE SEQUENCE [LARGE SCALE GENOMIC DNA]</scope>
    <source>
        <strain evidence="14">2N</strain>
    </source>
</reference>
<dbReference type="SMART" id="SM00409">
    <property type="entry name" value="IG"/>
    <property type="match status" value="1"/>
</dbReference>
<dbReference type="InterPro" id="IPR013783">
    <property type="entry name" value="Ig-like_fold"/>
</dbReference>
<dbReference type="InterPro" id="IPR050504">
    <property type="entry name" value="IgSF_BTN/MOG"/>
</dbReference>
<evidence type="ECO:0000256" key="8">
    <source>
        <dbReference type="SAM" id="MobiDB-lite"/>
    </source>
</evidence>
<dbReference type="Ensembl" id="ENSCPOT00000023086.2">
    <property type="protein sequence ID" value="ENSCPOP00000016367.2"/>
    <property type="gene ID" value="ENSCPOG00000023019.2"/>
</dbReference>
<evidence type="ECO:0000256" key="7">
    <source>
        <dbReference type="ARBA" id="ARBA00023319"/>
    </source>
</evidence>
<dbReference type="GO" id="GO:0050852">
    <property type="term" value="P:T cell receptor signaling pathway"/>
    <property type="evidence" value="ECO:0007669"/>
    <property type="project" value="TreeGrafter"/>
</dbReference>
<gene>
    <name evidence="13" type="primary">LOC100724492</name>
</gene>
<dbReference type="SMART" id="SM00449">
    <property type="entry name" value="SPRY"/>
    <property type="match status" value="1"/>
</dbReference>
<dbReference type="InterPro" id="IPR013320">
    <property type="entry name" value="ConA-like_dom_sf"/>
</dbReference>
<dbReference type="PROSITE" id="PS50188">
    <property type="entry name" value="B302_SPRY"/>
    <property type="match status" value="1"/>
</dbReference>
<dbReference type="InterPro" id="IPR007110">
    <property type="entry name" value="Ig-like_dom"/>
</dbReference>
<dbReference type="Proteomes" id="UP000005447">
    <property type="component" value="Unassembled WGS sequence"/>
</dbReference>
<dbReference type="InterPro" id="IPR003879">
    <property type="entry name" value="Butyrophylin_SPRY"/>
</dbReference>
<dbReference type="GO" id="GO:0009897">
    <property type="term" value="C:external side of plasma membrane"/>
    <property type="evidence" value="ECO:0007669"/>
    <property type="project" value="TreeGrafter"/>
</dbReference>
<dbReference type="HOGENOM" id="CLU_013137_22_2_1"/>
<dbReference type="Bgee" id="ENSCPOG00000023019">
    <property type="expression patterns" value="Expressed in adult mammalian kidney and 2 other cell types or tissues"/>
</dbReference>
<comment type="subcellular location">
    <subcellularLocation>
        <location evidence="1">Membrane</location>
        <topology evidence="1">Single-pass type I membrane protein</topology>
    </subcellularLocation>
</comment>
<dbReference type="STRING" id="10141.ENSCPOP00000016367"/>
<evidence type="ECO:0000256" key="4">
    <source>
        <dbReference type="ARBA" id="ARBA00022729"/>
    </source>
</evidence>
<dbReference type="InterPro" id="IPR036179">
    <property type="entry name" value="Ig-like_dom_sf"/>
</dbReference>
<dbReference type="VEuPathDB" id="HostDB:ENSCPOG00000023019"/>
<protein>
    <submittedName>
        <fullName evidence="13">Uncharacterized protein</fullName>
    </submittedName>
</protein>
<evidence type="ECO:0000256" key="3">
    <source>
        <dbReference type="ARBA" id="ARBA00022692"/>
    </source>
</evidence>
<dbReference type="InterPro" id="IPR001870">
    <property type="entry name" value="B30.2/SPRY"/>
</dbReference>
<evidence type="ECO:0000259" key="12">
    <source>
        <dbReference type="PROSITE" id="PS50835"/>
    </source>
</evidence>
<dbReference type="SMART" id="SM00406">
    <property type="entry name" value="IGv"/>
    <property type="match status" value="1"/>
</dbReference>
<dbReference type="Gene3D" id="2.60.120.920">
    <property type="match status" value="1"/>
</dbReference>
<feature type="signal peptide" evidence="10">
    <location>
        <begin position="1"/>
        <end position="28"/>
    </location>
</feature>
<dbReference type="InterPro" id="IPR003877">
    <property type="entry name" value="SPRY_dom"/>
</dbReference>
<evidence type="ECO:0000256" key="5">
    <source>
        <dbReference type="ARBA" id="ARBA00022989"/>
    </source>
</evidence>
<dbReference type="InterPro" id="IPR003599">
    <property type="entry name" value="Ig_sub"/>
</dbReference>
<reference evidence="13" key="2">
    <citation type="submission" date="2025-08" db="UniProtKB">
        <authorList>
            <consortium name="Ensembl"/>
        </authorList>
    </citation>
    <scope>IDENTIFICATION</scope>
    <source>
        <strain evidence="13">2N</strain>
    </source>
</reference>
<evidence type="ECO:0000256" key="2">
    <source>
        <dbReference type="ARBA" id="ARBA00007591"/>
    </source>
</evidence>
<keyword evidence="3 9" id="KW-0812">Transmembrane</keyword>
<reference evidence="13" key="3">
    <citation type="submission" date="2025-09" db="UniProtKB">
        <authorList>
            <consortium name="Ensembl"/>
        </authorList>
    </citation>
    <scope>IDENTIFICATION</scope>
    <source>
        <strain evidence="13">2N</strain>
    </source>
</reference>
<dbReference type="Gene3D" id="2.60.40.10">
    <property type="entry name" value="Immunoglobulins"/>
    <property type="match status" value="2"/>
</dbReference>
<dbReference type="InterPro" id="IPR043136">
    <property type="entry name" value="B30.2/SPRY_sf"/>
</dbReference>
<organism evidence="13 14">
    <name type="scientific">Cavia porcellus</name>
    <name type="common">Guinea pig</name>
    <dbReference type="NCBI Taxonomy" id="10141"/>
    <lineage>
        <taxon>Eukaryota</taxon>
        <taxon>Metazoa</taxon>
        <taxon>Chordata</taxon>
        <taxon>Craniata</taxon>
        <taxon>Vertebrata</taxon>
        <taxon>Euteleostomi</taxon>
        <taxon>Mammalia</taxon>
        <taxon>Eutheria</taxon>
        <taxon>Euarchontoglires</taxon>
        <taxon>Glires</taxon>
        <taxon>Rodentia</taxon>
        <taxon>Hystricomorpha</taxon>
        <taxon>Caviidae</taxon>
        <taxon>Cavia</taxon>
    </lineage>
</organism>
<evidence type="ECO:0000259" key="11">
    <source>
        <dbReference type="PROSITE" id="PS50188"/>
    </source>
</evidence>
<evidence type="ECO:0000313" key="14">
    <source>
        <dbReference type="Proteomes" id="UP000005447"/>
    </source>
</evidence>
<dbReference type="Pfam" id="PF07686">
    <property type="entry name" value="V-set"/>
    <property type="match status" value="1"/>
</dbReference>
<dbReference type="OMA" id="ISYTGWR"/>
<feature type="domain" description="Ig-like" evidence="12">
    <location>
        <begin position="16"/>
        <end position="140"/>
    </location>
</feature>
<keyword evidence="7" id="KW-0393">Immunoglobulin domain</keyword>
<keyword evidence="14" id="KW-1185">Reference proteome</keyword>
<dbReference type="SUPFAM" id="SSF49899">
    <property type="entry name" value="Concanavalin A-like lectins/glucanases"/>
    <property type="match status" value="1"/>
</dbReference>
<dbReference type="FunFam" id="2.60.40.10:FF:000088">
    <property type="entry name" value="Butyrophilin subfamily 1 member A1"/>
    <property type="match status" value="1"/>
</dbReference>
<keyword evidence="4 10" id="KW-0732">Signal</keyword>
<keyword evidence="5 9" id="KW-1133">Transmembrane helix</keyword>
<dbReference type="Pfam" id="PF00622">
    <property type="entry name" value="SPRY"/>
    <property type="match status" value="1"/>
</dbReference>
<evidence type="ECO:0000256" key="1">
    <source>
        <dbReference type="ARBA" id="ARBA00004479"/>
    </source>
</evidence>
<dbReference type="FunCoup" id="H0W082">
    <property type="interactions" value="80"/>
</dbReference>
<dbReference type="SUPFAM" id="SSF48726">
    <property type="entry name" value="Immunoglobulin"/>
    <property type="match status" value="2"/>
</dbReference>
<dbReference type="EMBL" id="AAKN02021564">
    <property type="status" value="NOT_ANNOTATED_CDS"/>
    <property type="molecule type" value="Genomic_DNA"/>
</dbReference>
<feature type="chain" id="PRO_5012406945" evidence="10">
    <location>
        <begin position="29"/>
        <end position="512"/>
    </location>
</feature>
<dbReference type="GeneTree" id="ENSGT00940000162079"/>
<dbReference type="PANTHER" id="PTHR24100">
    <property type="entry name" value="BUTYROPHILIN"/>
    <property type="match status" value="1"/>
</dbReference>
<comment type="similarity">
    <text evidence="2">Belongs to the immunoglobulin superfamily. BTN/MOG family.</text>
</comment>
<dbReference type="GO" id="GO:0045062">
    <property type="term" value="P:extrathymic T cell selection"/>
    <property type="evidence" value="ECO:0007669"/>
    <property type="project" value="Ensembl"/>
</dbReference>
<dbReference type="FunFam" id="2.60.40.10:FF:000208">
    <property type="entry name" value="Butyrophilin subfamily 1 member A1"/>
    <property type="match status" value="1"/>
</dbReference>
<sequence length="512" mass="57495">KMVDFPGGLPAGFLFPLLLLQLSTAASGLSVEGQAEPVVAPLGADASLPCRLAPEQSMAHMSIRWYRGQPSRAVLVFRQGQEQVGEQMLEYRGRAELLRDAVGSGSVALLLRRVRASDDGLYHCRFEDGDVSQEALVQLNVVGLGSAPQVHMTGPKEGGIQVLCSSSGWFPRPTLQWTDTTGRKLPSLPESHTQQEDGLFHVDASLVVTDSSLGNLTCSIQNPLSGQEKTSTIFLPEPFFPRVSAWKLALAGTLPILGLLLIGISYAGWREHQNKEKQIKEKEKEDNEAKHMSREKELVLQAKGELEAELEWRRKLYNQDWKKALLYPDWRKEHFKPAPVIPKHQMIQSNNSDPESKENCRDETQELPLSDKQGDGNLITLGQEGFLWKRHYWEVDVEKVEEWTVGICEVPSDGPESFEEPSRKTFRVLVKKGDEYKALACCSKNIFLEKHVSVEKRPCKIMLFLDIEDSDISFYNMTDGSHIFSFNQSKFSGSLYPYFKHGSMELSPTSKC</sequence>
<accession>H0W082</accession>
<evidence type="ECO:0000313" key="13">
    <source>
        <dbReference type="Ensembl" id="ENSCPOP00000016367.2"/>
    </source>
</evidence>
<dbReference type="InParanoid" id="H0W082"/>
<dbReference type="AlphaFoldDB" id="H0W082"/>
<feature type="domain" description="Ig-like" evidence="12">
    <location>
        <begin position="148"/>
        <end position="234"/>
    </location>
</feature>
<keyword evidence="6 9" id="KW-0472">Membrane</keyword>
<feature type="region of interest" description="Disordered" evidence="8">
    <location>
        <begin position="342"/>
        <end position="374"/>
    </location>
</feature>
<dbReference type="InterPro" id="IPR013106">
    <property type="entry name" value="Ig_V-set"/>
</dbReference>
<evidence type="ECO:0000256" key="9">
    <source>
        <dbReference type="SAM" id="Phobius"/>
    </source>
</evidence>
<dbReference type="PROSITE" id="PS50835">
    <property type="entry name" value="IG_LIKE"/>
    <property type="match status" value="2"/>
</dbReference>
<dbReference type="GO" id="GO:0005102">
    <property type="term" value="F:signaling receptor binding"/>
    <property type="evidence" value="ECO:0007669"/>
    <property type="project" value="TreeGrafter"/>
</dbReference>
<dbReference type="PANTHER" id="PTHR24100:SF134">
    <property type="entry name" value="BUTYROPHILIN-LIKE PROTEIN 1"/>
    <property type="match status" value="1"/>
</dbReference>